<protein>
    <recommendedName>
        <fullName evidence="1">C-type lectin domain-containing protein</fullName>
    </recommendedName>
</protein>
<accession>A0AAE1A0R7</accession>
<sequence>MTGVGLYFRSVYRSGSFVFHGTRIYCFCLLFLKCHSFEAICSSGWMENKHAGTCVKLFYGTKSTWYYARMACKSYDADLLKIYSSEENTFITDLYKLKTPKAFIGLHKQANSFVFKWLDNIKARFVKWHNRVPTYDIGQMCTVLNLQSRTYGNWTTRKCSLKTPYICEKGPELCPNGSLPSPNSGTCITLIDERREWSSARGVCQQTDGDLVTILNEKLNQFILDQVENNKAAGYWIGLTYNTRENKYMWLNTETQMPYSNLLQNETRRTDLQHEACTYIDRSGEQNRWRLENCHQLKNYVCENFADCEYEKYGTICPQRCSSCPTCNLEARHCPRHCEPGYQGYACTLQCSNRTYGAQCSKDCSDRCGGPSKLCHHVDGSCLNGCIDGYKGAKCDTACEDERYGANCTNLCNFFCGGPKNDCNHTNGLCLLGCDDGYEGNYCNISIDRSPNNHNYVYSDMAKVASVTFAFIIFSLIVLSFYARPEPESAELHFEGEWEVNLGTPIYSETEYMSTLPSSSDFFGAYTPESASF</sequence>
<dbReference type="PANTHER" id="PTHR22803">
    <property type="entry name" value="MANNOSE, PHOSPHOLIPASE, LECTIN RECEPTOR RELATED"/>
    <property type="match status" value="1"/>
</dbReference>
<proteinExistence type="predicted"/>
<dbReference type="InterPro" id="IPR050111">
    <property type="entry name" value="C-type_lectin/snaclec_domain"/>
</dbReference>
<name>A0AAE1A0R7_9GAST</name>
<keyword evidence="3" id="KW-1185">Reference proteome</keyword>
<feature type="domain" description="C-type lectin" evidence="1">
    <location>
        <begin position="183"/>
        <end position="303"/>
    </location>
</feature>
<dbReference type="PROSITE" id="PS50041">
    <property type="entry name" value="C_TYPE_LECTIN_2"/>
    <property type="match status" value="2"/>
</dbReference>
<dbReference type="SMART" id="SM00034">
    <property type="entry name" value="CLECT"/>
    <property type="match status" value="2"/>
</dbReference>
<dbReference type="InterPro" id="IPR016187">
    <property type="entry name" value="CTDL_fold"/>
</dbReference>
<comment type="caution">
    <text evidence="2">The sequence shown here is derived from an EMBL/GenBank/DDBJ whole genome shotgun (WGS) entry which is preliminary data.</text>
</comment>
<organism evidence="2 3">
    <name type="scientific">Elysia crispata</name>
    <name type="common">lettuce slug</name>
    <dbReference type="NCBI Taxonomy" id="231223"/>
    <lineage>
        <taxon>Eukaryota</taxon>
        <taxon>Metazoa</taxon>
        <taxon>Spiralia</taxon>
        <taxon>Lophotrochozoa</taxon>
        <taxon>Mollusca</taxon>
        <taxon>Gastropoda</taxon>
        <taxon>Heterobranchia</taxon>
        <taxon>Euthyneura</taxon>
        <taxon>Panpulmonata</taxon>
        <taxon>Sacoglossa</taxon>
        <taxon>Placobranchoidea</taxon>
        <taxon>Plakobranchidae</taxon>
        <taxon>Elysia</taxon>
    </lineage>
</organism>
<dbReference type="EMBL" id="JAWDGP010003017">
    <property type="protein sequence ID" value="KAK3778092.1"/>
    <property type="molecule type" value="Genomic_DNA"/>
</dbReference>
<gene>
    <name evidence="2" type="ORF">RRG08_050339</name>
</gene>
<feature type="domain" description="C-type lectin" evidence="1">
    <location>
        <begin position="50"/>
        <end position="168"/>
    </location>
</feature>
<dbReference type="InterPro" id="IPR016186">
    <property type="entry name" value="C-type_lectin-like/link_sf"/>
</dbReference>
<evidence type="ECO:0000313" key="2">
    <source>
        <dbReference type="EMBL" id="KAK3778092.1"/>
    </source>
</evidence>
<dbReference type="SUPFAM" id="SSF56436">
    <property type="entry name" value="C-type lectin-like"/>
    <property type="match status" value="2"/>
</dbReference>
<dbReference type="Gene3D" id="2.170.300.10">
    <property type="entry name" value="Tie2 ligand-binding domain superfamily"/>
    <property type="match status" value="1"/>
</dbReference>
<dbReference type="Gene3D" id="3.10.100.10">
    <property type="entry name" value="Mannose-Binding Protein A, subunit A"/>
    <property type="match status" value="2"/>
</dbReference>
<dbReference type="CDD" id="cd00037">
    <property type="entry name" value="CLECT"/>
    <property type="match status" value="2"/>
</dbReference>
<dbReference type="Pfam" id="PF00059">
    <property type="entry name" value="Lectin_C"/>
    <property type="match status" value="2"/>
</dbReference>
<reference evidence="2" key="1">
    <citation type="journal article" date="2023" name="G3 (Bethesda)">
        <title>A reference genome for the long-term kleptoplast-retaining sea slug Elysia crispata morphotype clarki.</title>
        <authorList>
            <person name="Eastman K.E."/>
            <person name="Pendleton A.L."/>
            <person name="Shaikh M.A."/>
            <person name="Suttiyut T."/>
            <person name="Ogas R."/>
            <person name="Tomko P."/>
            <person name="Gavelis G."/>
            <person name="Widhalm J.R."/>
            <person name="Wisecaver J.H."/>
        </authorList>
    </citation>
    <scope>NUCLEOTIDE SEQUENCE</scope>
    <source>
        <strain evidence="2">ECLA1</strain>
    </source>
</reference>
<evidence type="ECO:0000259" key="1">
    <source>
        <dbReference type="PROSITE" id="PS50041"/>
    </source>
</evidence>
<dbReference type="Proteomes" id="UP001283361">
    <property type="component" value="Unassembled WGS sequence"/>
</dbReference>
<dbReference type="InterPro" id="IPR001304">
    <property type="entry name" value="C-type_lectin-like"/>
</dbReference>
<evidence type="ECO:0000313" key="3">
    <source>
        <dbReference type="Proteomes" id="UP001283361"/>
    </source>
</evidence>
<dbReference type="AlphaFoldDB" id="A0AAE1A0R7"/>